<evidence type="ECO:0000313" key="1">
    <source>
        <dbReference type="EMBL" id="QIB32637.1"/>
    </source>
</evidence>
<dbReference type="Pfam" id="PF11367">
    <property type="entry name" value="Tail_completion_gp17"/>
    <property type="match status" value="1"/>
</dbReference>
<protein>
    <submittedName>
        <fullName evidence="1">DUF3168 domain-containing protein</fullName>
    </submittedName>
</protein>
<gene>
    <name evidence="1" type="ORF">G3A50_02150</name>
</gene>
<dbReference type="Proteomes" id="UP000464751">
    <property type="component" value="Chromosome"/>
</dbReference>
<dbReference type="InterPro" id="IPR021508">
    <property type="entry name" value="Gp17-like"/>
</dbReference>
<keyword evidence="2" id="KW-1185">Reference proteome</keyword>
<proteinExistence type="predicted"/>
<name>A0A6P1YH73_9HYPH</name>
<evidence type="ECO:0000313" key="2">
    <source>
        <dbReference type="Proteomes" id="UP000464751"/>
    </source>
</evidence>
<organism evidence="1 2">
    <name type="scientific">Ancylobacter pratisalsi</name>
    <dbReference type="NCBI Taxonomy" id="1745854"/>
    <lineage>
        <taxon>Bacteria</taxon>
        <taxon>Pseudomonadati</taxon>
        <taxon>Pseudomonadota</taxon>
        <taxon>Alphaproteobacteria</taxon>
        <taxon>Hyphomicrobiales</taxon>
        <taxon>Xanthobacteraceae</taxon>
        <taxon>Ancylobacter</taxon>
    </lineage>
</organism>
<dbReference type="Gene3D" id="3.30.2000.30">
    <property type="match status" value="1"/>
</dbReference>
<dbReference type="EMBL" id="CP048630">
    <property type="protein sequence ID" value="QIB32637.1"/>
    <property type="molecule type" value="Genomic_DNA"/>
</dbReference>
<accession>A0A6P1YH73</accession>
<reference evidence="1 2" key="1">
    <citation type="submission" date="2020-02" db="EMBL/GenBank/DDBJ databases">
        <authorList>
            <person name="Li G."/>
        </authorList>
    </citation>
    <scope>NUCLEOTIDE SEQUENCE [LARGE SCALE GENOMIC DNA]</scope>
    <source>
        <strain evidence="1 2">DSM 102029</strain>
    </source>
</reference>
<dbReference type="AlphaFoldDB" id="A0A6P1YH73"/>
<sequence length="136" mass="14400">MSDGSWDLQKAVYEVLAGGASPAVGVPVLADAPQDTPVPYVELGDSDTVPDDVQCVSGLEETITLHVWTSGGSRLQAKEIISDIRLALHLKDLAVSGRHGAHAVITATRLYADGDNDEFVHGVVTLRVNHYGPEEG</sequence>
<dbReference type="KEGG" id="apra:G3A50_02150"/>
<dbReference type="InterPro" id="IPR053745">
    <property type="entry name" value="Viral_Tail_Comp_sf"/>
</dbReference>
<dbReference type="RefSeq" id="WP_163073679.1">
    <property type="nucleotide sequence ID" value="NZ_CP048630.1"/>
</dbReference>